<feature type="domain" description="Secretion system C-terminal sorting" evidence="2">
    <location>
        <begin position="408"/>
        <end position="470"/>
    </location>
</feature>
<reference evidence="3" key="1">
    <citation type="submission" date="2022-10" db="EMBL/GenBank/DDBJ databases">
        <title>Comparative genomics and taxonomic characterization of three novel marine species of genus Reichenbachiella exhibiting antioxidant and polysaccharide degradation activities.</title>
        <authorList>
            <person name="Muhammad N."/>
            <person name="Lee Y.-J."/>
            <person name="Ko J."/>
            <person name="Kim S.-G."/>
        </authorList>
    </citation>
    <scope>NUCLEOTIDE SEQUENCE</scope>
    <source>
        <strain evidence="3">Wsw4-B4</strain>
    </source>
</reference>
<evidence type="ECO:0000259" key="2">
    <source>
        <dbReference type="Pfam" id="PF18962"/>
    </source>
</evidence>
<organism evidence="3 4">
    <name type="scientific">Reichenbachiella carrageenanivorans</name>
    <dbReference type="NCBI Taxonomy" id="2979869"/>
    <lineage>
        <taxon>Bacteria</taxon>
        <taxon>Pseudomonadati</taxon>
        <taxon>Bacteroidota</taxon>
        <taxon>Cytophagia</taxon>
        <taxon>Cytophagales</taxon>
        <taxon>Reichenbachiellaceae</taxon>
        <taxon>Reichenbachiella</taxon>
    </lineage>
</organism>
<proteinExistence type="predicted"/>
<keyword evidence="4" id="KW-1185">Reference proteome</keyword>
<name>A0ABY6D410_9BACT</name>
<dbReference type="NCBIfam" id="TIGR04183">
    <property type="entry name" value="Por_Secre_tail"/>
    <property type="match status" value="1"/>
</dbReference>
<dbReference type="InterPro" id="IPR026444">
    <property type="entry name" value="Secre_tail"/>
</dbReference>
<dbReference type="EMBL" id="CP106735">
    <property type="protein sequence ID" value="UXX80843.1"/>
    <property type="molecule type" value="Genomic_DNA"/>
</dbReference>
<evidence type="ECO:0000313" key="4">
    <source>
        <dbReference type="Proteomes" id="UP001062165"/>
    </source>
</evidence>
<evidence type="ECO:0000256" key="1">
    <source>
        <dbReference type="SAM" id="SignalP"/>
    </source>
</evidence>
<feature type="chain" id="PRO_5047273056" evidence="1">
    <location>
        <begin position="19"/>
        <end position="478"/>
    </location>
</feature>
<gene>
    <name evidence="3" type="ORF">N7E81_06985</name>
</gene>
<dbReference type="Pfam" id="PF18962">
    <property type="entry name" value="Por_Secre_tail"/>
    <property type="match status" value="1"/>
</dbReference>
<dbReference type="Gene3D" id="2.60.40.2700">
    <property type="match status" value="1"/>
</dbReference>
<keyword evidence="1" id="KW-0732">Signal</keyword>
<feature type="signal peptide" evidence="1">
    <location>
        <begin position="1"/>
        <end position="18"/>
    </location>
</feature>
<sequence length="478" mass="50468">MKALLSFLLIVACHQTSATNPLISNMEVLGDALINGGNSTSLTAKYTFSNDDGATDLSEYQWYTSSSSDGSSGYSSISGATGSRYTIQPSDVNLYLFVEVTPKDDTPETGTPLKNSTGILASNTSFTNGGFNNTSITTNADYLNSTINNNKYLTVDGSGVVVTIHGDVTSNGATINVINNATLIISGQLILQNNLTLNVEPGSVLTIISGIDAKNNSTLDIDGDLNIDGDISLASGSNINVGSGGSIDIAGNANIKDGAITVDNGGSIHVEGDIDTGDATITGPGSVTSNGKCSGIACGDISLPIILKYFEATASDRMVTLNWATLIEINNDFFTLYKSTDGIGYTAIGEVAGAGFHQGVLEYTFVDNQRINGTTYYHLKQTDYDGKFKVFDPIRVSKQEQAGTYTAYPNPVTEQVTIISSESIVSLSVITLTGVVVYTTTHDGSSQAKIATDFLKRGVYLLEIDNPRGKHIEYLVKK</sequence>
<protein>
    <submittedName>
        <fullName evidence="3">T9SS type A sorting domain-containing protein</fullName>
    </submittedName>
</protein>
<accession>A0ABY6D410</accession>
<dbReference type="Proteomes" id="UP001062165">
    <property type="component" value="Chromosome"/>
</dbReference>
<dbReference type="RefSeq" id="WP_263052572.1">
    <property type="nucleotide sequence ID" value="NZ_CP106735.1"/>
</dbReference>
<evidence type="ECO:0000313" key="3">
    <source>
        <dbReference type="EMBL" id="UXX80843.1"/>
    </source>
</evidence>